<proteinExistence type="predicted"/>
<keyword evidence="2 4" id="KW-0694">RNA-binding</keyword>
<dbReference type="SMART" id="SM00360">
    <property type="entry name" value="RRM"/>
    <property type="match status" value="1"/>
</dbReference>
<evidence type="ECO:0000256" key="4">
    <source>
        <dbReference type="PROSITE-ProRule" id="PRU00176"/>
    </source>
</evidence>
<evidence type="ECO:0000259" key="6">
    <source>
        <dbReference type="PROSITE" id="PS50102"/>
    </source>
</evidence>
<evidence type="ECO:0000256" key="2">
    <source>
        <dbReference type="ARBA" id="ARBA00022884"/>
    </source>
</evidence>
<dbReference type="Proteomes" id="UP000045706">
    <property type="component" value="Unassembled WGS sequence"/>
</dbReference>
<dbReference type="Gene3D" id="3.30.470.110">
    <property type="match status" value="1"/>
</dbReference>
<feature type="non-terminal residue" evidence="7">
    <location>
        <position position="536"/>
    </location>
</feature>
<dbReference type="InterPro" id="IPR012677">
    <property type="entry name" value="Nucleotide-bd_a/b_plait_sf"/>
</dbReference>
<keyword evidence="3" id="KW-0539">Nucleus</keyword>
<reference evidence="8" key="1">
    <citation type="submission" date="2015-05" db="EMBL/GenBank/DDBJ databases">
        <authorList>
            <person name="Fogelqvist Johan"/>
        </authorList>
    </citation>
    <scope>NUCLEOTIDE SEQUENCE [LARGE SCALE GENOMIC DNA]</scope>
</reference>
<feature type="domain" description="RRM" evidence="6">
    <location>
        <begin position="175"/>
        <end position="253"/>
    </location>
</feature>
<feature type="compositionally biased region" description="Low complexity" evidence="5">
    <location>
        <begin position="497"/>
        <end position="518"/>
    </location>
</feature>
<evidence type="ECO:0000256" key="5">
    <source>
        <dbReference type="SAM" id="MobiDB-lite"/>
    </source>
</evidence>
<sequence>MAPELRKRKSKTNVAEPVVKKVEKVTKRKAAEESSPVAPKKQKPVKAAAKPKKQTETEVKADVETEVAAESAPAVKEKKKVAKKVKIAEPKETVVESAEEAVIPFEDDASEDDGEVDAELQALAAGLDSDSEETGQTDKGSDFKTGQDVGKIPKLSKKEKKALAASKNAAKDEPGVIYVGRLPHGFYEHELRSYFNQFGPVTKLRLSRNKHTGKSKHYAFIEFKSESDADIAARTMNSYLLFGHILRVKLVPRDQLHADIWKGANRRGKSGLLALNKTWPEAKAWVAERAGKEQQVEHVTGVLRQFLVEPFVPHPQDTEYYINIMSVREGDWILFTHEGGVDVGDVDEKAEKILIPVDLSEYPSNEEIASTLLKKVPKGVHNVLVDFISRLYAVYVECNFTYLEINPLVLHADIWKGANRRFKKTPWGKIMGNKLARPLSESAWVEKISREEKRRLERAEKLKELGYEFEAPALKQAPAPAAPEAVAAEGAEEGKAVEAAPAVEDATAVATTEEAAAVGKPEVSKAKGKKAKKAKA</sequence>
<dbReference type="Pfam" id="PF00076">
    <property type="entry name" value="RRM_1"/>
    <property type="match status" value="1"/>
</dbReference>
<dbReference type="Gene3D" id="3.30.70.330">
    <property type="match status" value="1"/>
</dbReference>
<comment type="subcellular location">
    <subcellularLocation>
        <location evidence="1">Nucleus</location>
        <location evidence="1">Nucleolus</location>
    </subcellularLocation>
</comment>
<feature type="region of interest" description="Disordered" evidence="5">
    <location>
        <begin position="1"/>
        <end position="61"/>
    </location>
</feature>
<dbReference type="EMBL" id="CVQI01009779">
    <property type="protein sequence ID" value="CRK19192.1"/>
    <property type="molecule type" value="Genomic_DNA"/>
</dbReference>
<feature type="compositionally biased region" description="Basic residues" evidence="5">
    <location>
        <begin position="40"/>
        <end position="52"/>
    </location>
</feature>
<dbReference type="InterPro" id="IPR000504">
    <property type="entry name" value="RRM_dom"/>
</dbReference>
<feature type="compositionally biased region" description="Basic residues" evidence="5">
    <location>
        <begin position="1"/>
        <end position="11"/>
    </location>
</feature>
<accession>A0A0G4LAX8</accession>
<dbReference type="SUPFAM" id="SSF56059">
    <property type="entry name" value="Glutathione synthetase ATP-binding domain-like"/>
    <property type="match status" value="1"/>
</dbReference>
<dbReference type="GO" id="GO:0005730">
    <property type="term" value="C:nucleolus"/>
    <property type="evidence" value="ECO:0007669"/>
    <property type="project" value="UniProtKB-SubCell"/>
</dbReference>
<evidence type="ECO:0000256" key="1">
    <source>
        <dbReference type="ARBA" id="ARBA00004604"/>
    </source>
</evidence>
<dbReference type="Pfam" id="PF24948">
    <property type="entry name" value="Citrate_synth_N"/>
    <property type="match status" value="1"/>
</dbReference>
<evidence type="ECO:0000313" key="7">
    <source>
        <dbReference type="EMBL" id="CRK19192.1"/>
    </source>
</evidence>
<dbReference type="GO" id="GO:0003723">
    <property type="term" value="F:RNA binding"/>
    <property type="evidence" value="ECO:0007669"/>
    <property type="project" value="UniProtKB-UniRule"/>
</dbReference>
<feature type="compositionally biased region" description="Basic residues" evidence="5">
    <location>
        <begin position="526"/>
        <end position="536"/>
    </location>
</feature>
<organism evidence="7 8">
    <name type="scientific">Verticillium longisporum</name>
    <name type="common">Verticillium dahliae var. longisporum</name>
    <dbReference type="NCBI Taxonomy" id="100787"/>
    <lineage>
        <taxon>Eukaryota</taxon>
        <taxon>Fungi</taxon>
        <taxon>Dikarya</taxon>
        <taxon>Ascomycota</taxon>
        <taxon>Pezizomycotina</taxon>
        <taxon>Sordariomycetes</taxon>
        <taxon>Hypocreomycetidae</taxon>
        <taxon>Glomerellales</taxon>
        <taxon>Plectosphaerellaceae</taxon>
        <taxon>Verticillium</taxon>
    </lineage>
</organism>
<dbReference type="InterPro" id="IPR035979">
    <property type="entry name" value="RBD_domain_sf"/>
</dbReference>
<dbReference type="InterPro" id="IPR056749">
    <property type="entry name" value="Citrate_synth_N"/>
</dbReference>
<dbReference type="SUPFAM" id="SSF54928">
    <property type="entry name" value="RNA-binding domain, RBD"/>
    <property type="match status" value="1"/>
</dbReference>
<dbReference type="PANTHER" id="PTHR46754">
    <property type="entry name" value="MKI67 FHA DOMAIN-INTERACTING NUCLEOLAR PHOSPHOPROTEIN"/>
    <property type="match status" value="1"/>
</dbReference>
<dbReference type="PROSITE" id="PS50102">
    <property type="entry name" value="RRM"/>
    <property type="match status" value="1"/>
</dbReference>
<name>A0A0G4LAX8_VERLO</name>
<evidence type="ECO:0000313" key="8">
    <source>
        <dbReference type="Proteomes" id="UP000045706"/>
    </source>
</evidence>
<feature type="region of interest" description="Disordered" evidence="5">
    <location>
        <begin position="125"/>
        <end position="151"/>
    </location>
</feature>
<feature type="compositionally biased region" description="Low complexity" evidence="5">
    <location>
        <begin position="476"/>
        <end position="489"/>
    </location>
</feature>
<dbReference type="CDD" id="cd12307">
    <property type="entry name" value="RRM_NIFK_like"/>
    <property type="match status" value="1"/>
</dbReference>
<feature type="region of interest" description="Disordered" evidence="5">
    <location>
        <begin position="476"/>
        <end position="536"/>
    </location>
</feature>
<protein>
    <recommendedName>
        <fullName evidence="6">RRM domain-containing protein</fullName>
    </recommendedName>
</protein>
<dbReference type="AlphaFoldDB" id="A0A0G4LAX8"/>
<gene>
    <name evidence="7" type="ORF">BN1723_011822</name>
</gene>
<evidence type="ECO:0000256" key="3">
    <source>
        <dbReference type="ARBA" id="ARBA00023242"/>
    </source>
</evidence>
<feature type="compositionally biased region" description="Basic and acidic residues" evidence="5">
    <location>
        <begin position="18"/>
        <end position="32"/>
    </location>
</feature>